<protein>
    <submittedName>
        <fullName evidence="5">CSD domain-containing protein</fullName>
    </submittedName>
</protein>
<organism evidence="3">
    <name type="scientific">Cladocopium goreaui</name>
    <dbReference type="NCBI Taxonomy" id="2562237"/>
    <lineage>
        <taxon>Eukaryota</taxon>
        <taxon>Sar</taxon>
        <taxon>Alveolata</taxon>
        <taxon>Dinophyceae</taxon>
        <taxon>Suessiales</taxon>
        <taxon>Symbiodiniaceae</taxon>
        <taxon>Cladocopium</taxon>
    </lineage>
</organism>
<accession>A0A9P1GA16</accession>
<dbReference type="InterPro" id="IPR012340">
    <property type="entry name" value="NA-bd_OB-fold"/>
</dbReference>
<evidence type="ECO:0000313" key="5">
    <source>
        <dbReference type="EMBL" id="CAL4793803.1"/>
    </source>
</evidence>
<evidence type="ECO:0000259" key="2">
    <source>
        <dbReference type="PROSITE" id="PS51857"/>
    </source>
</evidence>
<evidence type="ECO:0000313" key="6">
    <source>
        <dbReference type="Proteomes" id="UP001152797"/>
    </source>
</evidence>
<feature type="domain" description="CSD" evidence="2">
    <location>
        <begin position="75"/>
        <end position="158"/>
    </location>
</feature>
<dbReference type="EMBL" id="CAMXCT030003835">
    <property type="protein sequence ID" value="CAL4793803.1"/>
    <property type="molecule type" value="Genomic_DNA"/>
</dbReference>
<dbReference type="Pfam" id="PF00313">
    <property type="entry name" value="CSD"/>
    <property type="match status" value="1"/>
</dbReference>
<evidence type="ECO:0000256" key="1">
    <source>
        <dbReference type="SAM" id="MobiDB-lite"/>
    </source>
</evidence>
<sequence length="208" mass="21861">MDAATESAEAVAESGAGPEASTANGAALHAAPPVPPPSDPPEDANATAVQGAEDGGGGKGNKRRRKGGDGEKQYDLVGTIRMFNADKGWGFIDGDAGCKDIFLHAKHFVGKPPNYWIGHKMQTKDKHVAPKVSEGPVRVTFDMSLTSQGKPQALNVKITSGHKEELEDDDGEDRPRRLSPTCETCGSTVAARLGLSVCILCSTPVSRR</sequence>
<reference evidence="3" key="1">
    <citation type="submission" date="2022-10" db="EMBL/GenBank/DDBJ databases">
        <authorList>
            <person name="Chen Y."/>
            <person name="Dougan E. K."/>
            <person name="Chan C."/>
            <person name="Rhodes N."/>
            <person name="Thang M."/>
        </authorList>
    </citation>
    <scope>NUCLEOTIDE SEQUENCE</scope>
</reference>
<dbReference type="EMBL" id="CAMXCT020003835">
    <property type="protein sequence ID" value="CAL1159866.1"/>
    <property type="molecule type" value="Genomic_DNA"/>
</dbReference>
<comment type="caution">
    <text evidence="3">The sequence shown here is derived from an EMBL/GenBank/DDBJ whole genome shotgun (WGS) entry which is preliminary data.</text>
</comment>
<proteinExistence type="predicted"/>
<feature type="region of interest" description="Disordered" evidence="1">
    <location>
        <begin position="1"/>
        <end position="71"/>
    </location>
</feature>
<dbReference type="GO" id="GO:0003676">
    <property type="term" value="F:nucleic acid binding"/>
    <property type="evidence" value="ECO:0007669"/>
    <property type="project" value="InterPro"/>
</dbReference>
<dbReference type="InterPro" id="IPR002059">
    <property type="entry name" value="CSP_DNA-bd"/>
</dbReference>
<dbReference type="AlphaFoldDB" id="A0A9P1GA16"/>
<feature type="region of interest" description="Disordered" evidence="1">
    <location>
        <begin position="159"/>
        <end position="178"/>
    </location>
</feature>
<dbReference type="Gene3D" id="2.40.50.140">
    <property type="entry name" value="Nucleic acid-binding proteins"/>
    <property type="match status" value="1"/>
</dbReference>
<evidence type="ECO:0000313" key="4">
    <source>
        <dbReference type="EMBL" id="CAL1159866.1"/>
    </source>
</evidence>
<evidence type="ECO:0000313" key="3">
    <source>
        <dbReference type="EMBL" id="CAI4006491.1"/>
    </source>
</evidence>
<name>A0A9P1GA16_9DINO</name>
<dbReference type="OrthoDB" id="441535at2759"/>
<keyword evidence="6" id="KW-1185">Reference proteome</keyword>
<feature type="compositionally biased region" description="Low complexity" evidence="1">
    <location>
        <begin position="1"/>
        <end position="31"/>
    </location>
</feature>
<reference evidence="4" key="2">
    <citation type="submission" date="2024-04" db="EMBL/GenBank/DDBJ databases">
        <authorList>
            <person name="Chen Y."/>
            <person name="Shah S."/>
            <person name="Dougan E. K."/>
            <person name="Thang M."/>
            <person name="Chan C."/>
        </authorList>
    </citation>
    <scope>NUCLEOTIDE SEQUENCE [LARGE SCALE GENOMIC DNA]</scope>
</reference>
<dbReference type="EMBL" id="CAMXCT010003835">
    <property type="protein sequence ID" value="CAI4006491.1"/>
    <property type="molecule type" value="Genomic_DNA"/>
</dbReference>
<dbReference type="PROSITE" id="PS51857">
    <property type="entry name" value="CSD_2"/>
    <property type="match status" value="1"/>
</dbReference>
<dbReference type="Proteomes" id="UP001152797">
    <property type="component" value="Unassembled WGS sequence"/>
</dbReference>
<dbReference type="SUPFAM" id="SSF50249">
    <property type="entry name" value="Nucleic acid-binding proteins"/>
    <property type="match status" value="1"/>
</dbReference>
<gene>
    <name evidence="3" type="ORF">C1SCF055_LOCUS32129</name>
</gene>